<dbReference type="EMBL" id="JADCNL010000001">
    <property type="protein sequence ID" value="KAG0499294.1"/>
    <property type="molecule type" value="Genomic_DNA"/>
</dbReference>
<keyword evidence="3" id="KW-1185">Reference proteome</keyword>
<accession>A0A835RW39</accession>
<sequence>MTRLALWRYAPSARLRAAIASDRVNYGSLRRLSLVCIPAVVTESTMHACGDDDAVRRAADAKLMRERGNI</sequence>
<reference evidence="3 4" key="1">
    <citation type="journal article" date="2020" name="Nat. Food">
        <title>A phased Vanilla planifolia genome enables genetic improvement of flavour and production.</title>
        <authorList>
            <person name="Hasing T."/>
            <person name="Tang H."/>
            <person name="Brym M."/>
            <person name="Khazi F."/>
            <person name="Huang T."/>
            <person name="Chambers A.H."/>
        </authorList>
    </citation>
    <scope>NUCLEOTIDE SEQUENCE [LARGE SCALE GENOMIC DNA]</scope>
    <source>
        <tissue evidence="1">Leaf</tissue>
    </source>
</reference>
<comment type="caution">
    <text evidence="1">The sequence shown here is derived from an EMBL/GenBank/DDBJ whole genome shotgun (WGS) entry which is preliminary data.</text>
</comment>
<evidence type="ECO:0000313" key="2">
    <source>
        <dbReference type="EMBL" id="KAG0503526.1"/>
    </source>
</evidence>
<organism evidence="1 3">
    <name type="scientific">Vanilla planifolia</name>
    <name type="common">Vanilla</name>
    <dbReference type="NCBI Taxonomy" id="51239"/>
    <lineage>
        <taxon>Eukaryota</taxon>
        <taxon>Viridiplantae</taxon>
        <taxon>Streptophyta</taxon>
        <taxon>Embryophyta</taxon>
        <taxon>Tracheophyta</taxon>
        <taxon>Spermatophyta</taxon>
        <taxon>Magnoliopsida</taxon>
        <taxon>Liliopsida</taxon>
        <taxon>Asparagales</taxon>
        <taxon>Orchidaceae</taxon>
        <taxon>Vanilloideae</taxon>
        <taxon>Vanilleae</taxon>
        <taxon>Vanilla</taxon>
    </lineage>
</organism>
<proteinExistence type="predicted"/>
<evidence type="ECO:0000313" key="1">
    <source>
        <dbReference type="EMBL" id="KAG0499294.1"/>
    </source>
</evidence>
<protein>
    <submittedName>
        <fullName evidence="1">Uncharacterized protein</fullName>
    </submittedName>
</protein>
<evidence type="ECO:0000313" key="3">
    <source>
        <dbReference type="Proteomes" id="UP000636800"/>
    </source>
</evidence>
<dbReference type="Proteomes" id="UP000636800">
    <property type="component" value="Chromosome 1"/>
</dbReference>
<name>A0A835RW39_VANPL</name>
<gene>
    <name evidence="2" type="ORF">HPP92_003598</name>
    <name evidence="1" type="ORF">HPP92_003985</name>
</gene>
<dbReference type="EMBL" id="JADCNM010000001">
    <property type="protein sequence ID" value="KAG0503526.1"/>
    <property type="molecule type" value="Genomic_DNA"/>
</dbReference>
<dbReference type="Proteomes" id="UP000639772">
    <property type="component" value="Chromosome 1"/>
</dbReference>
<evidence type="ECO:0000313" key="4">
    <source>
        <dbReference type="Proteomes" id="UP000639772"/>
    </source>
</evidence>
<dbReference type="AlphaFoldDB" id="A0A835RW39"/>